<proteinExistence type="predicted"/>
<dbReference type="AlphaFoldDB" id="A0A4R8GFD6"/>
<evidence type="ECO:0008006" key="3">
    <source>
        <dbReference type="Google" id="ProtNLM"/>
    </source>
</evidence>
<sequence length="59" mass="6978">MEKEKWYKYKCNSCNFEDEIPEFILDELFVLSKLEGVEGDGTNCPECGFKMKPQGFIYR</sequence>
<protein>
    <recommendedName>
        <fullName evidence="3">Rubredoxin</fullName>
    </recommendedName>
</protein>
<gene>
    <name evidence="1" type="ORF">C7959_1751</name>
</gene>
<evidence type="ECO:0000313" key="1">
    <source>
        <dbReference type="EMBL" id="TDX42888.1"/>
    </source>
</evidence>
<organism evidence="1 2">
    <name type="scientific">Orenia marismortui</name>
    <dbReference type="NCBI Taxonomy" id="46469"/>
    <lineage>
        <taxon>Bacteria</taxon>
        <taxon>Bacillati</taxon>
        <taxon>Bacillota</taxon>
        <taxon>Clostridia</taxon>
        <taxon>Halanaerobiales</taxon>
        <taxon>Halobacteroidaceae</taxon>
        <taxon>Orenia</taxon>
    </lineage>
</organism>
<dbReference type="EMBL" id="SOEG01000075">
    <property type="protein sequence ID" value="TDX42888.1"/>
    <property type="molecule type" value="Genomic_DNA"/>
</dbReference>
<dbReference type="Proteomes" id="UP000295832">
    <property type="component" value="Unassembled WGS sequence"/>
</dbReference>
<reference evidence="1 2" key="1">
    <citation type="submission" date="2019-03" db="EMBL/GenBank/DDBJ databases">
        <title>Subsurface microbial communities from deep shales in Ohio and West Virginia, USA.</title>
        <authorList>
            <person name="Wrighton K."/>
        </authorList>
    </citation>
    <scope>NUCLEOTIDE SEQUENCE [LARGE SCALE GENOMIC DNA]</scope>
    <source>
        <strain evidence="1 2">MSL 6dP</strain>
    </source>
</reference>
<evidence type="ECO:0000313" key="2">
    <source>
        <dbReference type="Proteomes" id="UP000295832"/>
    </source>
</evidence>
<accession>A0A4R8GFD6</accession>
<comment type="caution">
    <text evidence="1">The sequence shown here is derived from an EMBL/GenBank/DDBJ whole genome shotgun (WGS) entry which is preliminary data.</text>
</comment>
<name>A0A4R8GFD6_9FIRM</name>
<keyword evidence="2" id="KW-1185">Reference proteome</keyword>